<comment type="caution">
    <text evidence="6">The sequence shown here is derived from an EMBL/GenBank/DDBJ whole genome shotgun (WGS) entry which is preliminary data.</text>
</comment>
<keyword evidence="3" id="KW-0732">Signal</keyword>
<organism evidence="6 7">
    <name type="scientific">Candidatus Dojkabacteria bacterium HGW-Dojkabacteria-1</name>
    <dbReference type="NCBI Taxonomy" id="2013761"/>
    <lineage>
        <taxon>Bacteria</taxon>
        <taxon>Candidatus Dojkabacteria</taxon>
    </lineage>
</organism>
<feature type="region of interest" description="Disordered" evidence="1">
    <location>
        <begin position="560"/>
        <end position="579"/>
    </location>
</feature>
<dbReference type="InterPro" id="IPR018702">
    <property type="entry name" value="DUF2207"/>
</dbReference>
<sequence>MKKLNLLLLLGLFTLTSFFTTPIYAQEDEKIIEFVSDITVNTDATINIKEKITFSPSNTIQRHGLEWQIPYVYSVKAFRRNTEIKFNNIVYYPLNNPELKTYNLYSRNDENGWAILRIGSPESYITGIHVYELDYTLKYSGISYFEENDEVYLNIIGPGWRIPIENAYANITLPSRPLETICFTGIDGSTEQNCTITETENGINIRVNGRLESYEGYTFAVKLEKGVLEDTTNEQRLLAIIANIGILLPIPIGIFLFGFLRKKYKNKKITVIPYYEAEKDMDSLLGGTLISQKFVPKYITAVLIELATKGYLKIREYEKKKYEFVKREKDGKDLPIHLKTLFDAIFAHGDVVPVKKLTNFYYTASKVYLEAYEYLKEKDILSNDMLKRKSSFTVISILVMFGAIMSTGFFINISAIGWMLGILFSGLLLLFFSLSIDIRSKEGNKKYYYLLGMKMYINTAEKHRIEFHNDPKRYNEIFEKLLPYAMIFGLEKQWAKLFEDIYTQTPDWYEGNFTTFNAFYLANSLNAMNSTVVKSATPPSSSYSSGGGYRSGGWSSGGSGFGGGGSSGGGGGGSGGGGW</sequence>
<feature type="transmembrane region" description="Helical" evidence="2">
    <location>
        <begin position="417"/>
        <end position="436"/>
    </location>
</feature>
<feature type="chain" id="PRO_5014638635" description="DUF2207 domain-containing protein" evidence="3">
    <location>
        <begin position="26"/>
        <end position="579"/>
    </location>
</feature>
<dbReference type="Pfam" id="PF09972">
    <property type="entry name" value="DUF2207"/>
    <property type="match status" value="1"/>
</dbReference>
<feature type="signal peptide" evidence="3">
    <location>
        <begin position="1"/>
        <end position="25"/>
    </location>
</feature>
<protein>
    <recommendedName>
        <fullName evidence="8">DUF2207 domain-containing protein</fullName>
    </recommendedName>
</protein>
<evidence type="ECO:0000259" key="4">
    <source>
        <dbReference type="Pfam" id="PF09972"/>
    </source>
</evidence>
<feature type="domain" description="DUF2207" evidence="4">
    <location>
        <begin position="31"/>
        <end position="220"/>
    </location>
</feature>
<keyword evidence="2" id="KW-1133">Transmembrane helix</keyword>
<evidence type="ECO:0000313" key="7">
    <source>
        <dbReference type="Proteomes" id="UP000233417"/>
    </source>
</evidence>
<dbReference type="AlphaFoldDB" id="A0A2N2F3U7"/>
<feature type="transmembrane region" description="Helical" evidence="2">
    <location>
        <begin position="237"/>
        <end position="260"/>
    </location>
</feature>
<feature type="transmembrane region" description="Helical" evidence="2">
    <location>
        <begin position="392"/>
        <end position="411"/>
    </location>
</feature>
<dbReference type="Pfam" id="PF20990">
    <property type="entry name" value="DUF2207_C"/>
    <property type="match status" value="1"/>
</dbReference>
<dbReference type="InterPro" id="IPR048389">
    <property type="entry name" value="YciQ-like_C"/>
</dbReference>
<evidence type="ECO:0000313" key="6">
    <source>
        <dbReference type="EMBL" id="PKN02837.1"/>
    </source>
</evidence>
<evidence type="ECO:0000256" key="1">
    <source>
        <dbReference type="SAM" id="MobiDB-lite"/>
    </source>
</evidence>
<gene>
    <name evidence="6" type="ORF">CVU76_02315</name>
</gene>
<evidence type="ECO:0008006" key="8">
    <source>
        <dbReference type="Google" id="ProtNLM"/>
    </source>
</evidence>
<proteinExistence type="predicted"/>
<reference evidence="6 7" key="1">
    <citation type="journal article" date="2017" name="ISME J.">
        <title>Potential for microbial H2 and metal transformations associated with novel bacteria and archaea in deep terrestrial subsurface sediments.</title>
        <authorList>
            <person name="Hernsdorf A.W."/>
            <person name="Amano Y."/>
            <person name="Miyakawa K."/>
            <person name="Ise K."/>
            <person name="Suzuki Y."/>
            <person name="Anantharaman K."/>
            <person name="Probst A."/>
            <person name="Burstein D."/>
            <person name="Thomas B.C."/>
            <person name="Banfield J.F."/>
        </authorList>
    </citation>
    <scope>NUCLEOTIDE SEQUENCE [LARGE SCALE GENOMIC DNA]</scope>
    <source>
        <strain evidence="6">HGW-Dojkabacteria-1</strain>
    </source>
</reference>
<dbReference type="EMBL" id="PHAO01000001">
    <property type="protein sequence ID" value="PKN02837.1"/>
    <property type="molecule type" value="Genomic_DNA"/>
</dbReference>
<keyword evidence="2" id="KW-0472">Membrane</keyword>
<name>A0A2N2F3U7_9BACT</name>
<feature type="domain" description="Predicted membrane protein YciQ-like C-terminal" evidence="5">
    <location>
        <begin position="284"/>
        <end position="498"/>
    </location>
</feature>
<keyword evidence="2" id="KW-0812">Transmembrane</keyword>
<evidence type="ECO:0000259" key="5">
    <source>
        <dbReference type="Pfam" id="PF20990"/>
    </source>
</evidence>
<evidence type="ECO:0000256" key="2">
    <source>
        <dbReference type="SAM" id="Phobius"/>
    </source>
</evidence>
<dbReference type="Proteomes" id="UP000233417">
    <property type="component" value="Unassembled WGS sequence"/>
</dbReference>
<accession>A0A2N2F3U7</accession>
<evidence type="ECO:0000256" key="3">
    <source>
        <dbReference type="SAM" id="SignalP"/>
    </source>
</evidence>